<evidence type="ECO:0000256" key="4">
    <source>
        <dbReference type="ARBA" id="ARBA00023163"/>
    </source>
</evidence>
<dbReference type="InterPro" id="IPR050950">
    <property type="entry name" value="HTH-type_LysR_regulators"/>
</dbReference>
<name>A0A1H2VQS8_9BACL</name>
<keyword evidence="7" id="KW-1185">Reference proteome</keyword>
<accession>A0A1H2VQS8</accession>
<evidence type="ECO:0000313" key="6">
    <source>
        <dbReference type="EMBL" id="SDW70683.1"/>
    </source>
</evidence>
<proteinExistence type="inferred from homology"/>
<dbReference type="Proteomes" id="UP000198534">
    <property type="component" value="Unassembled WGS sequence"/>
</dbReference>
<dbReference type="PROSITE" id="PS50931">
    <property type="entry name" value="HTH_LYSR"/>
    <property type="match status" value="1"/>
</dbReference>
<dbReference type="FunFam" id="1.10.10.10:FF:000001">
    <property type="entry name" value="LysR family transcriptional regulator"/>
    <property type="match status" value="1"/>
</dbReference>
<dbReference type="Pfam" id="PF00126">
    <property type="entry name" value="HTH_1"/>
    <property type="match status" value="1"/>
</dbReference>
<protein>
    <submittedName>
        <fullName evidence="6">DNA-binding transcriptional regulator, LysR family</fullName>
    </submittedName>
</protein>
<reference evidence="6 7" key="1">
    <citation type="submission" date="2016-10" db="EMBL/GenBank/DDBJ databases">
        <authorList>
            <person name="de Groot N.N."/>
        </authorList>
    </citation>
    <scope>NUCLEOTIDE SEQUENCE [LARGE SCALE GENOMIC DNA]</scope>
    <source>
        <strain evidence="6 7">DSM 45610</strain>
    </source>
</reference>
<gene>
    <name evidence="6" type="ORF">SAMN05444487_105181</name>
</gene>
<dbReference type="OrthoDB" id="9803735at2"/>
<dbReference type="SUPFAM" id="SSF46785">
    <property type="entry name" value="Winged helix' DNA-binding domain"/>
    <property type="match status" value="1"/>
</dbReference>
<comment type="similarity">
    <text evidence="1">Belongs to the LysR transcriptional regulatory family.</text>
</comment>
<dbReference type="CDD" id="cd05466">
    <property type="entry name" value="PBP2_LTTR_substrate"/>
    <property type="match status" value="1"/>
</dbReference>
<organism evidence="6 7">
    <name type="scientific">Marininema mesophilum</name>
    <dbReference type="NCBI Taxonomy" id="1048340"/>
    <lineage>
        <taxon>Bacteria</taxon>
        <taxon>Bacillati</taxon>
        <taxon>Bacillota</taxon>
        <taxon>Bacilli</taxon>
        <taxon>Bacillales</taxon>
        <taxon>Thermoactinomycetaceae</taxon>
        <taxon>Marininema</taxon>
    </lineage>
</organism>
<dbReference type="Pfam" id="PF03466">
    <property type="entry name" value="LysR_substrate"/>
    <property type="match status" value="1"/>
</dbReference>
<evidence type="ECO:0000313" key="7">
    <source>
        <dbReference type="Proteomes" id="UP000198534"/>
    </source>
</evidence>
<evidence type="ECO:0000256" key="1">
    <source>
        <dbReference type="ARBA" id="ARBA00009437"/>
    </source>
</evidence>
<dbReference type="GO" id="GO:0003677">
    <property type="term" value="F:DNA binding"/>
    <property type="evidence" value="ECO:0007669"/>
    <property type="project" value="UniProtKB-KW"/>
</dbReference>
<evidence type="ECO:0000256" key="2">
    <source>
        <dbReference type="ARBA" id="ARBA00023015"/>
    </source>
</evidence>
<feature type="domain" description="HTH lysR-type" evidence="5">
    <location>
        <begin position="3"/>
        <end position="58"/>
    </location>
</feature>
<keyword evidence="3 6" id="KW-0238">DNA-binding</keyword>
<dbReference type="AlphaFoldDB" id="A0A1H2VQS8"/>
<dbReference type="PRINTS" id="PR00039">
    <property type="entry name" value="HTHLYSR"/>
</dbReference>
<dbReference type="PANTHER" id="PTHR30419">
    <property type="entry name" value="HTH-TYPE TRANSCRIPTIONAL REGULATOR YBHD"/>
    <property type="match status" value="1"/>
</dbReference>
<evidence type="ECO:0000259" key="5">
    <source>
        <dbReference type="PROSITE" id="PS50931"/>
    </source>
</evidence>
<dbReference type="SUPFAM" id="SSF53850">
    <property type="entry name" value="Periplasmic binding protein-like II"/>
    <property type="match status" value="1"/>
</dbReference>
<dbReference type="Gene3D" id="3.40.190.290">
    <property type="match status" value="1"/>
</dbReference>
<dbReference type="Gene3D" id="1.10.10.10">
    <property type="entry name" value="Winged helix-like DNA-binding domain superfamily/Winged helix DNA-binding domain"/>
    <property type="match status" value="1"/>
</dbReference>
<dbReference type="GO" id="GO:0005829">
    <property type="term" value="C:cytosol"/>
    <property type="evidence" value="ECO:0007669"/>
    <property type="project" value="TreeGrafter"/>
</dbReference>
<dbReference type="InterPro" id="IPR005119">
    <property type="entry name" value="LysR_subst-bd"/>
</dbReference>
<keyword evidence="2" id="KW-0805">Transcription regulation</keyword>
<dbReference type="InterPro" id="IPR000847">
    <property type="entry name" value="LysR_HTH_N"/>
</dbReference>
<dbReference type="RefSeq" id="WP_091738300.1">
    <property type="nucleotide sequence ID" value="NZ_FNNQ01000005.1"/>
</dbReference>
<dbReference type="InterPro" id="IPR036390">
    <property type="entry name" value="WH_DNA-bd_sf"/>
</dbReference>
<keyword evidence="4" id="KW-0804">Transcription</keyword>
<evidence type="ECO:0000256" key="3">
    <source>
        <dbReference type="ARBA" id="ARBA00023125"/>
    </source>
</evidence>
<dbReference type="STRING" id="1048340.SAMN05444487_105181"/>
<dbReference type="EMBL" id="FNNQ01000005">
    <property type="protein sequence ID" value="SDW70683.1"/>
    <property type="molecule type" value="Genomic_DNA"/>
</dbReference>
<dbReference type="GO" id="GO:0003700">
    <property type="term" value="F:DNA-binding transcription factor activity"/>
    <property type="evidence" value="ECO:0007669"/>
    <property type="project" value="InterPro"/>
</dbReference>
<dbReference type="InterPro" id="IPR036388">
    <property type="entry name" value="WH-like_DNA-bd_sf"/>
</dbReference>
<sequence length="299" mass="33683">MNLSLAQLRTFLEIAQGRSFRQTAEKLSLTQPAVSAQIRTLETELGAPLFYRQQVALTPAGNTFLPFARQIVALAEDSHQAVNDTLGSSKRSIVLGTSSCVATAILPRLIRYFQNDHPDVRITVHTLQEDRLWQGMSKRDLDCAIHYGPVPPFINKEKWEQYLLYTDTLTLIAPIEHPIAKASYFPLEQLSDTPLISLTPETPERKVIDRLLHERNQSVETTVELSSVEEVKRMVHQGLGMALIPRISLDPPSDTGIRALRIPTLQNQIPVTLLRLAGRYRSHLMERFLADIRGVYPSS</sequence>